<dbReference type="Gene3D" id="3.40.50.300">
    <property type="entry name" value="P-loop containing nucleotide triphosphate hydrolases"/>
    <property type="match status" value="1"/>
</dbReference>
<dbReference type="EMBL" id="SBLB01000018">
    <property type="protein sequence ID" value="RYC66255.1"/>
    <property type="molecule type" value="Genomic_DNA"/>
</dbReference>
<sequence length="217" mass="23712">MIFATGGIKGGTGKTTIAVNLAVYLSNLGRDVLLVDADDQGSSYEFSSQREATTEGKMGYTLIRLSEKSVRSEVLKLTDKFSDIIIDTGGRDTISQRAALSIADVYLVPFNPRSLDIWTLEPVEKLVSEMQIGNPKLRAFSFINRGDSKGTDNQDVSDLLSESETVTYLNVILTNRKAFANAISYGLGIAELKPSDPKAVGEFKNLYDSMIKALKLK</sequence>
<evidence type="ECO:0000259" key="1">
    <source>
        <dbReference type="Pfam" id="PF01656"/>
    </source>
</evidence>
<gene>
    <name evidence="2" type="ORF">EQG79_30600</name>
</gene>
<organism evidence="2 3">
    <name type="scientific">Spirosoma sordidisoli</name>
    <dbReference type="NCBI Taxonomy" id="2502893"/>
    <lineage>
        <taxon>Bacteria</taxon>
        <taxon>Pseudomonadati</taxon>
        <taxon>Bacteroidota</taxon>
        <taxon>Cytophagia</taxon>
        <taxon>Cytophagales</taxon>
        <taxon>Cytophagaceae</taxon>
        <taxon>Spirosoma</taxon>
    </lineage>
</organism>
<keyword evidence="3" id="KW-1185">Reference proteome</keyword>
<evidence type="ECO:0000313" key="2">
    <source>
        <dbReference type="EMBL" id="RYC66255.1"/>
    </source>
</evidence>
<dbReference type="PIRSF" id="PIRSF009320">
    <property type="entry name" value="Nuc_binding_HP_1000"/>
    <property type="match status" value="1"/>
</dbReference>
<dbReference type="RefSeq" id="WP_129607021.1">
    <property type="nucleotide sequence ID" value="NZ_SBLB01000018.1"/>
</dbReference>
<dbReference type="InterPro" id="IPR027417">
    <property type="entry name" value="P-loop_NTPase"/>
</dbReference>
<proteinExistence type="predicted"/>
<dbReference type="CDD" id="cd02042">
    <property type="entry name" value="ParAB_family"/>
    <property type="match status" value="1"/>
</dbReference>
<dbReference type="Proteomes" id="UP000290407">
    <property type="component" value="Unassembled WGS sequence"/>
</dbReference>
<comment type="caution">
    <text evidence="2">The sequence shown here is derived from an EMBL/GenBank/DDBJ whole genome shotgun (WGS) entry which is preliminary data.</text>
</comment>
<dbReference type="Pfam" id="PF01656">
    <property type="entry name" value="CbiA"/>
    <property type="match status" value="1"/>
</dbReference>
<name>A0A4Q2UFW4_9BACT</name>
<dbReference type="SUPFAM" id="SSF52540">
    <property type="entry name" value="P-loop containing nucleoside triphosphate hydrolases"/>
    <property type="match status" value="1"/>
</dbReference>
<dbReference type="PANTHER" id="PTHR13696:SF96">
    <property type="entry name" value="COBQ_COBB_MIND_PARA NUCLEOTIDE BINDING DOMAIN-CONTAINING PROTEIN"/>
    <property type="match status" value="1"/>
</dbReference>
<dbReference type="InterPro" id="IPR002586">
    <property type="entry name" value="CobQ/CobB/MinD/ParA_Nub-bd_dom"/>
</dbReference>
<protein>
    <submittedName>
        <fullName evidence="2">Chromosome partitioning protein ParA</fullName>
    </submittedName>
</protein>
<dbReference type="PANTHER" id="PTHR13696">
    <property type="entry name" value="P-LOOP CONTAINING NUCLEOSIDE TRIPHOSPHATE HYDROLASE"/>
    <property type="match status" value="1"/>
</dbReference>
<evidence type="ECO:0000313" key="3">
    <source>
        <dbReference type="Proteomes" id="UP000290407"/>
    </source>
</evidence>
<dbReference type="AlphaFoldDB" id="A0A4Q2UFW4"/>
<feature type="domain" description="CobQ/CobB/MinD/ParA nucleotide binding" evidence="1">
    <location>
        <begin position="6"/>
        <end position="186"/>
    </location>
</feature>
<accession>A0A4Q2UFW4</accession>
<reference evidence="2 3" key="1">
    <citation type="submission" date="2019-01" db="EMBL/GenBank/DDBJ databases">
        <title>Spirosoma flava sp. nov., a propanil-degrading bacterium isolated from herbicide-contaminated soil.</title>
        <authorList>
            <person name="Zhang L."/>
            <person name="Jiang J.-D."/>
        </authorList>
    </citation>
    <scope>NUCLEOTIDE SEQUENCE [LARGE SCALE GENOMIC DNA]</scope>
    <source>
        <strain evidence="2 3">TY50</strain>
    </source>
</reference>
<dbReference type="InterPro" id="IPR050678">
    <property type="entry name" value="DNA_Partitioning_ATPase"/>
</dbReference>